<evidence type="ECO:0000313" key="3">
    <source>
        <dbReference type="EMBL" id="BBB04324.1"/>
    </source>
</evidence>
<gene>
    <name evidence="2" type="primary">ND6</name>
</gene>
<keyword evidence="2" id="KW-0496">Mitochondrion</keyword>
<dbReference type="RefSeq" id="YP_009484715.1">
    <property type="nucleotide sequence ID" value="NC_037709.1"/>
</dbReference>
<protein>
    <submittedName>
        <fullName evidence="2">NADH dehydrogenase subunit 6</fullName>
    </submittedName>
</protein>
<dbReference type="GeneID" id="36936001"/>
<reference evidence="2" key="1">
    <citation type="submission" date="2016-09" db="EMBL/GenBank/DDBJ databases">
        <title>The complete mitochondrial genome of the giant honey bee Apis dorsata (Hymenoptera: Apidae).</title>
        <authorList>
            <person name="Wang A.R."/>
            <person name="Kim J.S."/>
            <person name="Kim M.J."/>
            <person name="Kim I."/>
        </authorList>
    </citation>
    <scope>NUCLEOTIDE SEQUENCE</scope>
</reference>
<keyword evidence="1" id="KW-0472">Membrane</keyword>
<feature type="transmembrane region" description="Helical" evidence="1">
    <location>
        <begin position="93"/>
        <end position="112"/>
    </location>
</feature>
<reference evidence="3" key="2">
    <citation type="journal article" date="2017" name="Conserv Genet Resour">
        <title>Analysis of the complete mitochondrial genome of the giant honeybee, Apis dorsata, (Hymenoptera: Apidae) in Thailand.</title>
        <authorList>
            <person name="Takahashi J."/>
            <person name="Deowanish S."/>
            <person name="Okuyama H."/>
        </authorList>
    </citation>
    <scope>NUCLEOTIDE SEQUENCE</scope>
</reference>
<dbReference type="AlphaFoldDB" id="A0A343CZY5"/>
<feature type="transmembrane region" description="Helical" evidence="1">
    <location>
        <begin position="33"/>
        <end position="52"/>
    </location>
</feature>
<proteinExistence type="predicted"/>
<dbReference type="EMBL" id="AP018369">
    <property type="protein sequence ID" value="BBB04324.1"/>
    <property type="molecule type" value="Genomic_DNA"/>
</dbReference>
<organism evidence="2">
    <name type="scientific">Apis dorsata</name>
    <name type="common">Giant honeybee</name>
    <dbReference type="NCBI Taxonomy" id="7462"/>
    <lineage>
        <taxon>Eukaryota</taxon>
        <taxon>Metazoa</taxon>
        <taxon>Ecdysozoa</taxon>
        <taxon>Arthropoda</taxon>
        <taxon>Hexapoda</taxon>
        <taxon>Insecta</taxon>
        <taxon>Pterygota</taxon>
        <taxon>Neoptera</taxon>
        <taxon>Endopterygota</taxon>
        <taxon>Hymenoptera</taxon>
        <taxon>Apocrita</taxon>
        <taxon>Aculeata</taxon>
        <taxon>Apoidea</taxon>
        <taxon>Anthophila</taxon>
        <taxon>Apidae</taxon>
        <taxon>Apis</taxon>
    </lineage>
</organism>
<keyword evidence="1" id="KW-0812">Transmembrane</keyword>
<sequence>MMTMIMMFMNLISSSIIFMISSIYLNMIFNNSMLLLIYLIIYSIYLSIMMYISCPMNSLFILMIMIVFLSGMLVMFSYFISLVNYPFKLKFNMIYQLLFFFVLMSMMFYKNLLYTHIPIMKLFPNMIKNSDMYMLYSNISPSLFSIIIIMLISSLILMTKISYIENKTLRKKK</sequence>
<dbReference type="EMBL" id="KX908207">
    <property type="protein sequence ID" value="ARR27621.1"/>
    <property type="molecule type" value="Genomic_DNA"/>
</dbReference>
<feature type="transmembrane region" description="Helical" evidence="1">
    <location>
        <begin position="133"/>
        <end position="157"/>
    </location>
</feature>
<keyword evidence="1" id="KW-1133">Transmembrane helix</keyword>
<accession>A0A343CZY5</accession>
<feature type="transmembrane region" description="Helical" evidence="1">
    <location>
        <begin position="7"/>
        <end position="27"/>
    </location>
</feature>
<dbReference type="CTD" id="4541"/>
<name>A0A343CZY5_APIDO</name>
<feature type="transmembrane region" description="Helical" evidence="1">
    <location>
        <begin position="59"/>
        <end position="81"/>
    </location>
</feature>
<evidence type="ECO:0000256" key="1">
    <source>
        <dbReference type="SAM" id="Phobius"/>
    </source>
</evidence>
<geneLocation type="mitochondrion" evidence="2"/>
<evidence type="ECO:0000313" key="2">
    <source>
        <dbReference type="EMBL" id="ARR27621.1"/>
    </source>
</evidence>